<dbReference type="AlphaFoldDB" id="A0AAP2DWQ7"/>
<dbReference type="Proteomes" id="UP001319080">
    <property type="component" value="Unassembled WGS sequence"/>
</dbReference>
<dbReference type="SUPFAM" id="SSF51206">
    <property type="entry name" value="cAMP-binding domain-like"/>
    <property type="match status" value="1"/>
</dbReference>
<name>A0AAP2DWQ7_9BACT</name>
<dbReference type="EMBL" id="JAHESE010000002">
    <property type="protein sequence ID" value="MBT1707598.1"/>
    <property type="molecule type" value="Genomic_DNA"/>
</dbReference>
<dbReference type="InterPro" id="IPR014710">
    <property type="entry name" value="RmlC-like_jellyroll"/>
</dbReference>
<dbReference type="InterPro" id="IPR018490">
    <property type="entry name" value="cNMP-bd_dom_sf"/>
</dbReference>
<dbReference type="PROSITE" id="PS50042">
    <property type="entry name" value="CNMP_BINDING_3"/>
    <property type="match status" value="1"/>
</dbReference>
<evidence type="ECO:0000313" key="2">
    <source>
        <dbReference type="EMBL" id="MBT1707598.1"/>
    </source>
</evidence>
<dbReference type="RefSeq" id="WP_254083184.1">
    <property type="nucleotide sequence ID" value="NZ_JAHESE010000002.1"/>
</dbReference>
<keyword evidence="3" id="KW-1185">Reference proteome</keyword>
<dbReference type="CDD" id="cd00038">
    <property type="entry name" value="CAP_ED"/>
    <property type="match status" value="1"/>
</dbReference>
<sequence length="201" mass="23180">MKEQKLLSYIDQFCHLGAPSVSLLRDSLQFQTYERGSTLWDEGGKPGEKYFLLDGLIRLYSSNEQGDEITVHFSDTGNFLADVDSYNSGIPSLVTAVAERDTEVIVFSRSILERFEKEIVEWSDLFRRITEKALFEKVKIRSDLFQREAKDRYLAFLEYFPNIANHVKAADIASFLGISQYTLSHIKKQLMQADFLRNSKN</sequence>
<comment type="caution">
    <text evidence="2">The sequence shown here is derived from an EMBL/GenBank/DDBJ whole genome shotgun (WGS) entry which is preliminary data.</text>
</comment>
<dbReference type="InterPro" id="IPR000595">
    <property type="entry name" value="cNMP-bd_dom"/>
</dbReference>
<evidence type="ECO:0000259" key="1">
    <source>
        <dbReference type="PROSITE" id="PS50042"/>
    </source>
</evidence>
<organism evidence="2 3">
    <name type="scientific">Dawidia cretensis</name>
    <dbReference type="NCBI Taxonomy" id="2782350"/>
    <lineage>
        <taxon>Bacteria</taxon>
        <taxon>Pseudomonadati</taxon>
        <taxon>Bacteroidota</taxon>
        <taxon>Cytophagia</taxon>
        <taxon>Cytophagales</taxon>
        <taxon>Chryseotaleaceae</taxon>
        <taxon>Dawidia</taxon>
    </lineage>
</organism>
<proteinExistence type="predicted"/>
<accession>A0AAP2DWQ7</accession>
<reference evidence="2 3" key="1">
    <citation type="submission" date="2021-05" db="EMBL/GenBank/DDBJ databases">
        <title>A Polyphasic approach of four new species of the genus Ohtaekwangia: Ohtaekwangia histidinii sp. nov., Ohtaekwangia cretensis sp. nov., Ohtaekwangia indiensis sp. nov., Ohtaekwangia reichenbachii sp. nov. from diverse environment.</title>
        <authorList>
            <person name="Octaviana S."/>
        </authorList>
    </citation>
    <scope>NUCLEOTIDE SEQUENCE [LARGE SCALE GENOMIC DNA]</scope>
    <source>
        <strain evidence="2 3">PWU5</strain>
    </source>
</reference>
<feature type="domain" description="Cyclic nucleotide-binding" evidence="1">
    <location>
        <begin position="12"/>
        <end position="115"/>
    </location>
</feature>
<protein>
    <submittedName>
        <fullName evidence="2">Crp/Fnr family transcriptional regulator</fullName>
    </submittedName>
</protein>
<dbReference type="Pfam" id="PF00027">
    <property type="entry name" value="cNMP_binding"/>
    <property type="match status" value="1"/>
</dbReference>
<evidence type="ECO:0000313" key="3">
    <source>
        <dbReference type="Proteomes" id="UP001319080"/>
    </source>
</evidence>
<dbReference type="Gene3D" id="2.60.120.10">
    <property type="entry name" value="Jelly Rolls"/>
    <property type="match status" value="1"/>
</dbReference>
<gene>
    <name evidence="2" type="ORF">KK062_05160</name>
</gene>